<keyword evidence="3" id="KW-1185">Reference proteome</keyword>
<name>A0ABX2PXV1_9RHOB</name>
<proteinExistence type="predicted"/>
<evidence type="ECO:0000259" key="1">
    <source>
        <dbReference type="Pfam" id="PF01636"/>
    </source>
</evidence>
<sequence>MLTLSENERCLASELVDEFCRRGGVEEIRNFTCVYRSHDFPDSRLVLRVETGARDYALKIDTESPETGRLRNEFELLGELSNYFEENKSSRIVRPIYFSPTQTFLVTEFIDRPTAVDLIYNSKNDDQVAQIFRRAGSWLNDLHGFRASVNYAFRPRWMTESIRDLSKSVPESIAQDSQIMVNAMNAEAARLRGIPDIRVFSHGDFHGLNLIVGQGKTIGLDFTEARKKLAVYDIVDFLKADIFRDGPASGVDRSGILRRNKEMFLRLYRHPINIDILDFCIRGRLLKDWLRLCQPDHTCSDFEKHMRARLELRLKQAFG</sequence>
<dbReference type="InterPro" id="IPR011009">
    <property type="entry name" value="Kinase-like_dom_sf"/>
</dbReference>
<evidence type="ECO:0000313" key="2">
    <source>
        <dbReference type="EMBL" id="NVO58146.1"/>
    </source>
</evidence>
<comment type="caution">
    <text evidence="2">The sequence shown here is derived from an EMBL/GenBank/DDBJ whole genome shotgun (WGS) entry which is preliminary data.</text>
</comment>
<dbReference type="RefSeq" id="WP_176867192.1">
    <property type="nucleotide sequence ID" value="NZ_JABXWT010000019.1"/>
</dbReference>
<dbReference type="Gene3D" id="3.90.1200.10">
    <property type="match status" value="1"/>
</dbReference>
<protein>
    <submittedName>
        <fullName evidence="2">Aminoglycoside phosphotransferase family protein</fullName>
    </submittedName>
</protein>
<gene>
    <name evidence="2" type="ORF">HW561_20340</name>
</gene>
<dbReference type="InterPro" id="IPR002575">
    <property type="entry name" value="Aminoglycoside_PTrfase"/>
</dbReference>
<evidence type="ECO:0000313" key="3">
    <source>
        <dbReference type="Proteomes" id="UP000630805"/>
    </source>
</evidence>
<organism evidence="2 3">
    <name type="scientific">Ruegeria haliotis</name>
    <dbReference type="NCBI Taxonomy" id="2747601"/>
    <lineage>
        <taxon>Bacteria</taxon>
        <taxon>Pseudomonadati</taxon>
        <taxon>Pseudomonadota</taxon>
        <taxon>Alphaproteobacteria</taxon>
        <taxon>Rhodobacterales</taxon>
        <taxon>Roseobacteraceae</taxon>
        <taxon>Ruegeria</taxon>
    </lineage>
</organism>
<dbReference type="SUPFAM" id="SSF56112">
    <property type="entry name" value="Protein kinase-like (PK-like)"/>
    <property type="match status" value="1"/>
</dbReference>
<dbReference type="Pfam" id="PF01636">
    <property type="entry name" value="APH"/>
    <property type="match status" value="1"/>
</dbReference>
<feature type="domain" description="Aminoglycoside phosphotransferase" evidence="1">
    <location>
        <begin position="46"/>
        <end position="249"/>
    </location>
</feature>
<dbReference type="Proteomes" id="UP000630805">
    <property type="component" value="Unassembled WGS sequence"/>
</dbReference>
<dbReference type="EMBL" id="JABXWT010000019">
    <property type="protein sequence ID" value="NVO58146.1"/>
    <property type="molecule type" value="Genomic_DNA"/>
</dbReference>
<accession>A0ABX2PXV1</accession>
<reference evidence="2 3" key="1">
    <citation type="submission" date="2020-06" db="EMBL/GenBank/DDBJ databases">
        <authorList>
            <person name="Cao W.R."/>
        </authorList>
    </citation>
    <scope>NUCLEOTIDE SEQUENCE [LARGE SCALE GENOMIC DNA]</scope>
    <source>
        <strain evidence="2 3">B1Z28</strain>
    </source>
</reference>